<evidence type="ECO:0000313" key="1">
    <source>
        <dbReference type="EMBL" id="MSS84284.1"/>
    </source>
</evidence>
<protein>
    <submittedName>
        <fullName evidence="1">Uncharacterized protein</fullName>
    </submittedName>
</protein>
<reference evidence="1 2" key="1">
    <citation type="submission" date="2019-08" db="EMBL/GenBank/DDBJ databases">
        <title>In-depth cultivation of the pig gut microbiome towards novel bacterial diversity and tailored functional studies.</title>
        <authorList>
            <person name="Wylensek D."/>
            <person name="Hitch T.C.A."/>
            <person name="Clavel T."/>
        </authorList>
    </citation>
    <scope>NUCLEOTIDE SEQUENCE [LARGE SCALE GENOMIC DNA]</scope>
    <source>
        <strain evidence="1 2">WB03_NA08</strain>
    </source>
</reference>
<keyword evidence="2" id="KW-1185">Reference proteome</keyword>
<dbReference type="Proteomes" id="UP000470875">
    <property type="component" value="Unassembled WGS sequence"/>
</dbReference>
<evidence type="ECO:0000313" key="2">
    <source>
        <dbReference type="Proteomes" id="UP000470875"/>
    </source>
</evidence>
<accession>A0A6N7VRA8</accession>
<gene>
    <name evidence="1" type="ORF">FYJ24_05785</name>
</gene>
<proteinExistence type="predicted"/>
<dbReference type="RefSeq" id="WP_154544491.1">
    <property type="nucleotide sequence ID" value="NZ_VULO01000006.1"/>
</dbReference>
<comment type="caution">
    <text evidence="1">The sequence shown here is derived from an EMBL/GenBank/DDBJ whole genome shotgun (WGS) entry which is preliminary data.</text>
</comment>
<name>A0A6N7VRA8_9ACTO</name>
<organism evidence="1 2">
    <name type="scientific">Scrofimicrobium canadense</name>
    <dbReference type="NCBI Taxonomy" id="2652290"/>
    <lineage>
        <taxon>Bacteria</taxon>
        <taxon>Bacillati</taxon>
        <taxon>Actinomycetota</taxon>
        <taxon>Actinomycetes</taxon>
        <taxon>Actinomycetales</taxon>
        <taxon>Actinomycetaceae</taxon>
        <taxon>Scrofimicrobium</taxon>
    </lineage>
</organism>
<dbReference type="EMBL" id="VULO01000006">
    <property type="protein sequence ID" value="MSS84284.1"/>
    <property type="molecule type" value="Genomic_DNA"/>
</dbReference>
<dbReference type="AlphaFoldDB" id="A0A6N7VRA8"/>
<sequence length="111" mass="12676">MTIRGFWARRREGLSLSALLDEKWINPESIFCSLAMKPGKYVAVGFLATPWNFTSEQPLRQPTTLEELKMADAEGGIEDRHGLHIYVNSYRLPHHNSDLVRGEHRLGSQEV</sequence>